<dbReference type="RefSeq" id="WP_006107592.1">
    <property type="nucleotide sequence ID" value="NZ_AOIO01000011.1"/>
</dbReference>
<proteinExistence type="predicted"/>
<dbReference type="Proteomes" id="UP000011554">
    <property type="component" value="Unassembled WGS sequence"/>
</dbReference>
<reference evidence="1 2" key="1">
    <citation type="journal article" date="2014" name="PLoS Genet.">
        <title>Phylogenetically driven sequencing of extremely halophilic archaea reveals strategies for static and dynamic osmo-response.</title>
        <authorList>
            <person name="Becker E.A."/>
            <person name="Seitzer P.M."/>
            <person name="Tritt A."/>
            <person name="Larsen D."/>
            <person name="Krusor M."/>
            <person name="Yao A.I."/>
            <person name="Wu D."/>
            <person name="Madern D."/>
            <person name="Eisen J.A."/>
            <person name="Darling A.E."/>
            <person name="Facciotti M.T."/>
        </authorList>
    </citation>
    <scope>NUCLEOTIDE SEQUENCE [LARGE SCALE GENOMIC DNA]</scope>
    <source>
        <strain evidence="1 2">DSM 12278</strain>
    </source>
</reference>
<dbReference type="AlphaFoldDB" id="M0B238"/>
<organism evidence="1 2">
    <name type="scientific">Natrialba asiatica (strain ATCC 700177 / DSM 12278 / JCM 9576 / FERM P-10747 / NBRC 102637 / 172P1)</name>
    <dbReference type="NCBI Taxonomy" id="29540"/>
    <lineage>
        <taxon>Archaea</taxon>
        <taxon>Methanobacteriati</taxon>
        <taxon>Methanobacteriota</taxon>
        <taxon>Stenosarchaea group</taxon>
        <taxon>Halobacteria</taxon>
        <taxon>Halobacteriales</taxon>
        <taxon>Natrialbaceae</taxon>
        <taxon>Natrialba</taxon>
    </lineage>
</organism>
<gene>
    <name evidence="1" type="ORF">C481_03687</name>
</gene>
<dbReference type="eggNOG" id="arCOG13946">
    <property type="taxonomic scope" value="Archaea"/>
</dbReference>
<evidence type="ECO:0000313" key="1">
    <source>
        <dbReference type="EMBL" id="ELZ04850.1"/>
    </source>
</evidence>
<evidence type="ECO:0000313" key="2">
    <source>
        <dbReference type="Proteomes" id="UP000011554"/>
    </source>
</evidence>
<keyword evidence="2" id="KW-1185">Reference proteome</keyword>
<comment type="caution">
    <text evidence="1">The sequence shown here is derived from an EMBL/GenBank/DDBJ whole genome shotgun (WGS) entry which is preliminary data.</text>
</comment>
<dbReference type="OrthoDB" id="177471at2157"/>
<protein>
    <submittedName>
        <fullName evidence="1">Uncharacterized protein</fullName>
    </submittedName>
</protein>
<dbReference type="PATRIC" id="fig|29540.5.peg.743"/>
<name>M0B238_NATA1</name>
<sequence length="217" mass="23295">MRDNVLTLAVVALLALGASGVAAASMHASAADTASATALPANYTVDVVNPDAVSDEEVDQAIETAWANDDVQSYFDDGAAVHFEAWASEFDDDSILVEVQSQEAPKDTRVIADVDIDRQTVASVDEPVRITVPNAISINASDYDIRWVDGDEPGLEHENTSGNETVVRYTADQDPQIRFDETSMECDGDGTFDVEIADDNGTVSDLFTGKIVRFETS</sequence>
<dbReference type="EMBL" id="AOIO01000011">
    <property type="protein sequence ID" value="ELZ04850.1"/>
    <property type="molecule type" value="Genomic_DNA"/>
</dbReference>
<accession>M0B238</accession>